<dbReference type="InterPro" id="IPR025117">
    <property type="entry name" value="DUF4037"/>
</dbReference>
<accession>A0A542ZK48</accession>
<dbReference type="Pfam" id="PF13228">
    <property type="entry name" value="DUF4037"/>
    <property type="match status" value="1"/>
</dbReference>
<dbReference type="OrthoDB" id="3030at2"/>
<name>A0A542ZK48_9MICO</name>
<keyword evidence="3" id="KW-1185">Reference proteome</keyword>
<proteinExistence type="predicted"/>
<dbReference type="RefSeq" id="WP_141788588.1">
    <property type="nucleotide sequence ID" value="NZ_BAAAKX010000002.1"/>
</dbReference>
<dbReference type="Proteomes" id="UP000319514">
    <property type="component" value="Unassembled WGS sequence"/>
</dbReference>
<feature type="domain" description="DUF4037" evidence="1">
    <location>
        <begin position="124"/>
        <end position="222"/>
    </location>
</feature>
<dbReference type="EMBL" id="VFOQ01000001">
    <property type="protein sequence ID" value="TQL60727.1"/>
    <property type="molecule type" value="Genomic_DNA"/>
</dbReference>
<gene>
    <name evidence="2" type="ORF">FB474_2124</name>
</gene>
<evidence type="ECO:0000259" key="1">
    <source>
        <dbReference type="Pfam" id="PF13228"/>
    </source>
</evidence>
<dbReference type="AlphaFoldDB" id="A0A542ZK48"/>
<organism evidence="2 3">
    <name type="scientific">Oryzihumus leptocrescens</name>
    <dbReference type="NCBI Taxonomy" id="297536"/>
    <lineage>
        <taxon>Bacteria</taxon>
        <taxon>Bacillati</taxon>
        <taxon>Actinomycetota</taxon>
        <taxon>Actinomycetes</taxon>
        <taxon>Micrococcales</taxon>
        <taxon>Intrasporangiaceae</taxon>
        <taxon>Oryzihumus</taxon>
    </lineage>
</organism>
<evidence type="ECO:0000313" key="2">
    <source>
        <dbReference type="EMBL" id="TQL60727.1"/>
    </source>
</evidence>
<comment type="caution">
    <text evidence="2">The sequence shown here is derived from an EMBL/GenBank/DDBJ whole genome shotgun (WGS) entry which is preliminary data.</text>
</comment>
<protein>
    <submittedName>
        <fullName evidence="2">Uncharacterized protein DUF4037</fullName>
    </submittedName>
</protein>
<evidence type="ECO:0000313" key="3">
    <source>
        <dbReference type="Proteomes" id="UP000319514"/>
    </source>
</evidence>
<sequence>MPTFQPARLLCAQFYKQVLAPAIGRPHAAGLLGSGSDVLGYDTERSTDHDWGPRAVIFVDAVDVDEVRTRVAATLPATFDGWPVALGRDGQPLEPHVVTTTVPEWIRSELGTDPVADGLTDADWLTFPQQRLLGVVGGTVFHDGPGHLTELRSLLRQYPDDVWWWMLACQWRRLAQEEAFVQRTAEVGDHAGSALTAARQVRDAMRLALLMARRYWPCSKWLGTAFAAIADPDGLGRAMRHALQAPDLGSREQHLMAAYQVLGRRFNALSPGLSLDTEPRTFHDRPAIVLGAERFAGAALRMVSSPGLRGLPLVGSVDQLVDSTDLLTQPSLCRRLRDAYVPVATS</sequence>
<reference evidence="2 3" key="1">
    <citation type="submission" date="2019-06" db="EMBL/GenBank/DDBJ databases">
        <title>Sequencing the genomes of 1000 actinobacteria strains.</title>
        <authorList>
            <person name="Klenk H.-P."/>
        </authorList>
    </citation>
    <scope>NUCLEOTIDE SEQUENCE [LARGE SCALE GENOMIC DNA]</scope>
    <source>
        <strain evidence="2 3">DSM 18082</strain>
    </source>
</reference>